<comment type="cofactor">
    <cofactor evidence="1">
        <name>pantetheine 4'-phosphate</name>
        <dbReference type="ChEBI" id="CHEBI:47942"/>
    </cofactor>
</comment>
<dbReference type="SUPFAM" id="SSF56801">
    <property type="entry name" value="Acetyl-CoA synthetase-like"/>
    <property type="match status" value="3"/>
</dbReference>
<feature type="compositionally biased region" description="Polar residues" evidence="6">
    <location>
        <begin position="2370"/>
        <end position="2381"/>
    </location>
</feature>
<comment type="similarity">
    <text evidence="2">Belongs to the ATP-dependent AMP-binding enzyme family.</text>
</comment>
<dbReference type="FunFam" id="3.30.300.30:FF:000010">
    <property type="entry name" value="Enterobactin synthetase component F"/>
    <property type="match status" value="1"/>
</dbReference>
<feature type="domain" description="Carrier" evidence="7">
    <location>
        <begin position="3901"/>
        <end position="3976"/>
    </location>
</feature>
<feature type="domain" description="Carrier" evidence="7">
    <location>
        <begin position="2443"/>
        <end position="2518"/>
    </location>
</feature>
<dbReference type="GO" id="GO:0009403">
    <property type="term" value="P:toxin biosynthetic process"/>
    <property type="evidence" value="ECO:0007669"/>
    <property type="project" value="UniProtKB-ARBA"/>
</dbReference>
<dbReference type="InterPro" id="IPR010071">
    <property type="entry name" value="AA_adenyl_dom"/>
</dbReference>
<dbReference type="Pfam" id="PF00668">
    <property type="entry name" value="Condensation"/>
    <property type="match status" value="3"/>
</dbReference>
<dbReference type="SMART" id="SM00823">
    <property type="entry name" value="PKS_PP"/>
    <property type="match status" value="3"/>
</dbReference>
<dbReference type="Pfam" id="PF00501">
    <property type="entry name" value="AMP-binding"/>
    <property type="match status" value="3"/>
</dbReference>
<dbReference type="EMBL" id="MK234849">
    <property type="protein sequence ID" value="QAR15117.1"/>
    <property type="molecule type" value="Genomic_DNA"/>
</dbReference>
<dbReference type="Gene3D" id="3.40.50.1820">
    <property type="entry name" value="alpha/beta hydrolase"/>
    <property type="match status" value="1"/>
</dbReference>
<dbReference type="Gene3D" id="2.30.38.10">
    <property type="entry name" value="Luciferase, Domain 3"/>
    <property type="match status" value="3"/>
</dbReference>
<dbReference type="InterPro" id="IPR006162">
    <property type="entry name" value="Ppantetheine_attach_site"/>
</dbReference>
<dbReference type="InterPro" id="IPR029063">
    <property type="entry name" value="SAM-dependent_MTases_sf"/>
</dbReference>
<keyword evidence="5" id="KW-0677">Repeat</keyword>
<dbReference type="GO" id="GO:0003824">
    <property type="term" value="F:catalytic activity"/>
    <property type="evidence" value="ECO:0007669"/>
    <property type="project" value="InterPro"/>
</dbReference>
<name>A0A410J346_STRMR</name>
<dbReference type="SUPFAM" id="SSF53474">
    <property type="entry name" value="alpha/beta-Hydrolases"/>
    <property type="match status" value="1"/>
</dbReference>
<feature type="region of interest" description="Disordered" evidence="6">
    <location>
        <begin position="2358"/>
        <end position="2382"/>
    </location>
</feature>
<dbReference type="Gene3D" id="3.30.559.30">
    <property type="entry name" value="Nonribosomal peptide synthetase, condensation domain"/>
    <property type="match status" value="3"/>
</dbReference>
<dbReference type="SMART" id="SM00824">
    <property type="entry name" value="PKS_TE"/>
    <property type="match status" value="1"/>
</dbReference>
<dbReference type="Pfam" id="PF13193">
    <property type="entry name" value="AMP-binding_C"/>
    <property type="match status" value="1"/>
</dbReference>
<dbReference type="InterPro" id="IPR045851">
    <property type="entry name" value="AMP-bd_C_sf"/>
</dbReference>
<feature type="domain" description="Carrier" evidence="7">
    <location>
        <begin position="971"/>
        <end position="1046"/>
    </location>
</feature>
<organism evidence="8">
    <name type="scientific">Streptomyces murinus</name>
    <dbReference type="NCBI Taxonomy" id="33900"/>
    <lineage>
        <taxon>Bacteria</taxon>
        <taxon>Bacillati</taxon>
        <taxon>Actinomycetota</taxon>
        <taxon>Actinomycetes</taxon>
        <taxon>Kitasatosporales</taxon>
        <taxon>Streptomycetaceae</taxon>
        <taxon>Streptomyces</taxon>
    </lineage>
</organism>
<dbReference type="SUPFAM" id="SSF47336">
    <property type="entry name" value="ACP-like"/>
    <property type="match status" value="3"/>
</dbReference>
<dbReference type="NCBIfam" id="TIGR01733">
    <property type="entry name" value="AA-adenyl-dom"/>
    <property type="match status" value="3"/>
</dbReference>
<dbReference type="InterPro" id="IPR020802">
    <property type="entry name" value="TesA-like"/>
</dbReference>
<dbReference type="InterPro" id="IPR013217">
    <property type="entry name" value="Methyltransf_12"/>
</dbReference>
<dbReference type="InterPro" id="IPR000873">
    <property type="entry name" value="AMP-dep_synth/lig_dom"/>
</dbReference>
<evidence type="ECO:0000256" key="3">
    <source>
        <dbReference type="ARBA" id="ARBA00022450"/>
    </source>
</evidence>
<dbReference type="InterPro" id="IPR020806">
    <property type="entry name" value="PKS_PP-bd"/>
</dbReference>
<dbReference type="CDD" id="cd17651">
    <property type="entry name" value="A_NRPS_VisG_like"/>
    <property type="match status" value="1"/>
</dbReference>
<dbReference type="PROSITE" id="PS00455">
    <property type="entry name" value="AMP_BINDING"/>
    <property type="match status" value="3"/>
</dbReference>
<dbReference type="CDD" id="cd02440">
    <property type="entry name" value="AdoMet_MTases"/>
    <property type="match status" value="2"/>
</dbReference>
<dbReference type="FunFam" id="3.40.50.12780:FF:000012">
    <property type="entry name" value="Non-ribosomal peptide synthetase"/>
    <property type="match status" value="3"/>
</dbReference>
<dbReference type="InterPro" id="IPR023213">
    <property type="entry name" value="CAT-like_dom_sf"/>
</dbReference>
<sequence>MTPSGLEDILPLTPMQEGLLFHSRYEQDGADVYAVQHVFDVRGALDAARLRAAVRALLRRHPNLRAGFRQVDSGQTVQLIPRQVELPWEESDLSSLPAAEAEAELARIAAKEHARRFDLAEPPLLRFSLVRLAAEHHRLIMTTHHILLDGWSTPILVRELTTLYGSHGDAAALPRVTPYRQYLGWLAGQDRTAAEAAWREALAGLEQPTLLTPVDPTRAARMPERLTVELDADRTAALADWARRQGVTMNTVLRAAWGLVLSRHTGQDDVVFGTVVAGRDPQLPGVEAMVGLLINMVPVRVALDPARSLRSTVTRLQQEQTRLTVHHHLGLARIQQLAGTGDLFDTAMVFENYPWDETGELPDTELRIVPDLGRGRDATHYPLTLIAAPGRRLYLRLDYRDDLIDRDTAVGLLDRLTRALTIVTADAERPTGRIDLLTDEERAILSAVPDGVPRTAGSTLPGLFEAAADKTPDTPAVVCDGATLTYRELDERANRLAHLLTARGMGPEHVVALALPRSADLVLAVLAVLKAGAAYLPLDPEYPHARLTHMVTDARPGLLLTTTATRAHLPAVPGTPVLLLDAADTSADLAGRPTHSPATALASDHPAYVIYTSGSTGRPKGVVMPAGALLNLLEWHHEAVGGAPGTRTAQFTAISFDVSAQEVLSALLFGKTLVIPAEDVRRDAARFAGWLDEHRVEELFAPNLVLEALAEAAVEQGRTLPRLRTVAQAGEALTLSRTVRDFHRSVPGRALYNHYGPTETHVVTAHTLGEDSDDWPVSAPIGRPIVNSRAYVLGSGLQLVPPGVVGELYIAGAGMARGYLHRPDLTAERFVADPYAPEPGARMYRTGDLVRQNPDGALEFMGRADHQVKIHGFRVEPGEIEAVLTGHPDIVQAAVLVREDDPGRPRLVAYVVARDTLRPDDVREFTRDRLPEHMVPSAVVPLEDFPLTANGKLDRAALPAPESASDGSGRAARTPQEQIVCDLFAQVLGLPRVGVDDDFFHLGGHSLLATRLIARIRAAFGVEIGLRTLFEVRTAGAVAARLDTAGPARPALTRQPLPDPVPLSFAQRRLWFLHKMEGPSATYNIPLVLRLTGELDPEALRAAVDDVVARHDSLRTVFPESEGTPRQHVLDSVTAELPATEITETELPAALTSASRHLFDLSTEPPLHVELLRLAPDRHVLLLVLHHIAGDGWSLGPLASDLARAYTARVRGEVPGWPDLAVQYADYTLWQNELLGDQDDPESLFATQIDYWTRVLAGLPDQLTLPADRPRPAVMSYRGDYVTVGIDPALHQRLTDLARSTGASLFMVLQAGLAALLTRLGAGRDIPLGSPIAGRTDHRLDDLIGFFVNTLVLRTDTSGSPTLSELIARVRETSLAAYAHQDVPFEYLVEHLNPTRTLAHHPLFQVMLALQNAPEAAFQLPGLHIEVAPGRTHTAKFDLFFSLAERRGAHGEPEGIAGAVEYSSDIYDAPTVQALFDRWVRLLDAATTHPDQPLDDIDLLTFEEHQQVLGAWLDTEAEIGEDLLPTRFAEQARTTPDAIALIVGATTLTYTELNNRANRLAHALLRRGAGPDTVIALALPRSADLVVALLAVLKSGAAYLPLDPDHPSGRLAHVLADAAPALLLTSVATDARLPVGDGSPRRLTVDSTDTQALLADCPDTDPGDTDRAAPLRAADAAYVIYTSGSTGRPKGVVVPHAALLNFLQAMRQRVPLRPDDRLLAVTTVAFDIAALELYHPLLSGAAIVLAPKEAVPQPSAVLDLIARHGVTVVQGTPSLWQMLVAHEPEALRGLRMLVGGEALPVALADSLRTLTDDLTNLYGPTETTIWSTAADLTGTTGAPPIGRPIINTRAYVLDEGLRLVAPGVVGELYIAGAGVARGYLGRPSLTAERFVADPYAPEPGARMYRTGDLVRQSQRGELEFIGRADHQVKIRGFRIEPGEIEAVLTDHPDIAQAAVVVRVEEPGDARLTAYVVADTSAHAYDEEVERSQLSEWQDLYDTVYATAPGTEFGANFASWNSSYDGQPIPLPEMLEWRDATVDRIRALRPRRVLEIGVGTGLLLAGLAPECEEYRGTDFSPTVIKELQRHVDADPVLASRVRLHIRPAHDFDGLPAGHFDTIVLNSVVQYFPSAGYLEQVIAHAVRALAPGGALFIGDVRNLRLLRTFAAAVHTARADDPADTAAVRRAVEQSLVLEKELLVDPEYFAALTQHIPDLAGTDIQLKRGTAYNELTRYRYDATLYKTGITPHPLTEIPTHPWPRDHDPDADLTALRRHLEAERPTELRVTGVPNPRLAHELAVQHALYGDTPPPADTTRPAVTLEDFQDLGDELGYWTGITWNTHDSGTVDVLFLDRNRRAEGSPVGTYAPAGTGTSGTPLSTWTTNPAARRGTGALVTELREHSRHRLPDYMVPAFIVPLDRLPLTANGKLDRAALPAPEFTSDGSGRAARTPQEQIVCDLFAQVLGLPRVGVDDDFFHLGGHSLLATRLIARIRAAFGVELELRSLFEGPTPAAVAALLDTAGPGRLAVTRRQRPDAMPLSFAQRRLWFIHKMEGPSATYNIPLALRLTGELDRDGLRAALGDLVARHESLRTVFPEAEGVPCQRVLAPEAAVPRLTVTPTTETELPDLLTSAARHPFDLAAEPPLRATLFELSSREFVLLLVVHHIAGDGWSLGPLASDLTRAYTARVRGEAPGWPDLAVQYADYTLWQNELLGDQDDPESLFATQIDYWTRVLAGLPDQLTLPADRPRPAVMSYRGDYVTVGIDPALHQRLTDLARSTGASLFMVLQAGLAALLTRLGAGEDIPLGSPIAGRTDHRLDDLIGFFVNTLVLRTDTSGSPTLSELIARVRETSLAAYAHQDVPFEYLVEHLNPTRTLAHHPLFQVMLALQNAPEAAFQLPGLHIEVAPGRTHTAKFDLFFSLAERRGAHGEPEGIMGAVEYSSDLYDAPTVQALFDRWVRLLDAATTHPDQPLGTIGILSDEEHRETVDDFNRTALPLPEAPLAALFARQVAATPDAPAVTEGGTSLTYAELDARANQFAHELIATGVCPGDSVAVLLRRSVATVVTVLALTKAGAVHVPLDERYPAERIRRVLADTGARLLVTDDLSEHRRGAEACELIRPTSPDLPAADPGAPEVTVHPDAAAYVMYTSGSTGVPKGIVVSHRNVVALALDPRFEGRAHERVLLHSPTAFDASTYELWVPLLNGGTVVVAPAGDLDVPALQQVIGEQRVTALWLTSSLFDVVADHAPECLASVRQVWTGGEAVSAASVRRVQEACLSLTVVDGYGPTETTTFATCHPITHPYSGGPVVPIGRPMANMRTYVLDAGLRPVVPGVTGELHIAGAGLARGYLNRPGLTAERFIADPYAPEPGARMYRTGDLVRQSPDGVLEFMGRADHQVKIRGFRIEPGEIEAVLTDHPDIAQAAVLVQEDQPGNTRLIAYVIADTDTTSAGDDKERSQIGEWQDLYNSLYAEAGSEFGEDFSGWNSSYDGEPIPLPDMREWRAATVERIRALKPGRVLEIGVGTGLLLARLAPECEEYWGTDFSPTVVEALRRHVDNDPELARRVTLWVQAAHEHGDLPQGHFDTIVLNSVVQYFPNAGYLHQVIEQAFRLLAPGGALFIGDIRNPRLLRTFTSAVQAACADDPGDTTSVRRAVEQSLVLEKELLVDPEYFAALGHHIPDLAGTDIQLKRGTVHNELTRYRYDATLYKTGITPHPLTEIPTQPWPRALVALAEQLRTTRPEQLRVTGVPNARIAHDLAVQRALETGTAPAGPTMPGVDPEDLHRLGEEHGYRTAISWNTHDPATVDVTYVRSPLLEERVAIGAYAPGGATGPETPLSSWTTSPAAGRDTGALLIALREHTRRLLPDYMRPAAIVPLDRLPLTANGKLDRVALPTFAPERADIGRAPATPQEQVVCELFAEVLGRPVVGVDEDFFDLGGHSLLATRLMARLRAAFGVELGLRSLFEAPTPGGIAARLEADDTDGSYEVVLPLRPRGSRPPLFFIHPGGGISWSYSALIKQLDPRYPLYGIQARSLARPEPRPGSIEEMAVDYADQIQRVQPHGPYHLAGWSFGGLCAHALATEFRRRGEPVALVAVLDVIPEWQGLTHADVPAPDDRVMLLYHVGLVDDGTHRQDDEEMTFARAREILRRQGSALASLDEDRLTAITEISANNTHLTIDYRPDAIDGDLLLIACSEQQDPPVDAAAWQPYVRGTVEAHVVPGEHGTMLTRPDTLAEIGRILSAKLHELTAAADE</sequence>
<dbReference type="PROSITE" id="PS00012">
    <property type="entry name" value="PHOSPHOPANTETHEINE"/>
    <property type="match status" value="2"/>
</dbReference>
<dbReference type="Gene3D" id="3.30.559.10">
    <property type="entry name" value="Chloramphenicol acetyltransferase-like domain"/>
    <property type="match status" value="3"/>
</dbReference>
<dbReference type="GO" id="GO:0043041">
    <property type="term" value="P:amino acid activation for nonribosomal peptide biosynthetic process"/>
    <property type="evidence" value="ECO:0007669"/>
    <property type="project" value="TreeGrafter"/>
</dbReference>
<reference evidence="8" key="1">
    <citation type="submission" date="2018-11" db="EMBL/GenBank/DDBJ databases">
        <authorList>
            <person name="Liu M."/>
        </authorList>
    </citation>
    <scope>NUCLEOTIDE SEQUENCE</scope>
</reference>
<protein>
    <submittedName>
        <fullName evidence="8">AcnN3</fullName>
    </submittedName>
</protein>
<keyword evidence="4" id="KW-0597">Phosphoprotein</keyword>
<dbReference type="GO" id="GO:0031177">
    <property type="term" value="F:phosphopantetheine binding"/>
    <property type="evidence" value="ECO:0007669"/>
    <property type="project" value="InterPro"/>
</dbReference>
<dbReference type="SUPFAM" id="SSF53335">
    <property type="entry name" value="S-adenosyl-L-methionine-dependent methyltransferases"/>
    <property type="match status" value="2"/>
</dbReference>
<evidence type="ECO:0000256" key="1">
    <source>
        <dbReference type="ARBA" id="ARBA00001957"/>
    </source>
</evidence>
<evidence type="ECO:0000256" key="6">
    <source>
        <dbReference type="SAM" id="MobiDB-lite"/>
    </source>
</evidence>
<dbReference type="Pfam" id="PF00975">
    <property type="entry name" value="Thioesterase"/>
    <property type="match status" value="1"/>
</dbReference>
<dbReference type="PROSITE" id="PS50075">
    <property type="entry name" value="CARRIER"/>
    <property type="match status" value="3"/>
</dbReference>
<dbReference type="InterPro" id="IPR009081">
    <property type="entry name" value="PP-bd_ACP"/>
</dbReference>
<accession>A0A410J346</accession>
<dbReference type="CDD" id="cd19543">
    <property type="entry name" value="DCL_NRPS"/>
    <property type="match status" value="1"/>
</dbReference>
<dbReference type="Gene3D" id="3.40.50.150">
    <property type="entry name" value="Vaccinia Virus protein VP39"/>
    <property type="match status" value="2"/>
</dbReference>
<dbReference type="Gene3D" id="3.40.50.980">
    <property type="match status" value="6"/>
</dbReference>
<keyword evidence="3" id="KW-0596">Phosphopantetheine</keyword>
<dbReference type="InterPro" id="IPR020845">
    <property type="entry name" value="AMP-binding_CS"/>
</dbReference>
<dbReference type="GO" id="GO:0072330">
    <property type="term" value="P:monocarboxylic acid biosynthetic process"/>
    <property type="evidence" value="ECO:0007669"/>
    <property type="project" value="UniProtKB-ARBA"/>
</dbReference>
<dbReference type="FunFam" id="2.30.38.10:FF:000001">
    <property type="entry name" value="Non-ribosomal peptide synthetase PvdI"/>
    <property type="match status" value="3"/>
</dbReference>
<dbReference type="GO" id="GO:0017000">
    <property type="term" value="P:antibiotic biosynthetic process"/>
    <property type="evidence" value="ECO:0007669"/>
    <property type="project" value="UniProtKB-ARBA"/>
</dbReference>
<dbReference type="GO" id="GO:0005829">
    <property type="term" value="C:cytosol"/>
    <property type="evidence" value="ECO:0007669"/>
    <property type="project" value="TreeGrafter"/>
</dbReference>
<evidence type="ECO:0000259" key="7">
    <source>
        <dbReference type="PROSITE" id="PS50075"/>
    </source>
</evidence>
<dbReference type="Pfam" id="PF08242">
    <property type="entry name" value="Methyltransf_12"/>
    <property type="match status" value="2"/>
</dbReference>
<evidence type="ECO:0000256" key="4">
    <source>
        <dbReference type="ARBA" id="ARBA00022553"/>
    </source>
</evidence>
<evidence type="ECO:0000256" key="2">
    <source>
        <dbReference type="ARBA" id="ARBA00006432"/>
    </source>
</evidence>
<dbReference type="InterPro" id="IPR029058">
    <property type="entry name" value="AB_hydrolase_fold"/>
</dbReference>
<dbReference type="SUPFAM" id="SSF52777">
    <property type="entry name" value="CoA-dependent acyltransferases"/>
    <property type="match status" value="6"/>
</dbReference>
<dbReference type="Gene3D" id="1.10.1200.10">
    <property type="entry name" value="ACP-like"/>
    <property type="match status" value="2"/>
</dbReference>
<dbReference type="PANTHER" id="PTHR45527:SF1">
    <property type="entry name" value="FATTY ACID SYNTHASE"/>
    <property type="match status" value="1"/>
</dbReference>
<dbReference type="Pfam" id="PF00550">
    <property type="entry name" value="PP-binding"/>
    <property type="match status" value="3"/>
</dbReference>
<dbReference type="CDD" id="cd12117">
    <property type="entry name" value="A_NRPS_Srf_like"/>
    <property type="match status" value="1"/>
</dbReference>
<dbReference type="NCBIfam" id="NF003417">
    <property type="entry name" value="PRK04813.1"/>
    <property type="match status" value="5"/>
</dbReference>
<dbReference type="FunFam" id="3.40.50.980:FF:000001">
    <property type="entry name" value="Non-ribosomal peptide synthetase"/>
    <property type="match status" value="3"/>
</dbReference>
<dbReference type="FunFam" id="1.10.1200.10:FF:000016">
    <property type="entry name" value="Non-ribosomal peptide synthase"/>
    <property type="match status" value="3"/>
</dbReference>
<dbReference type="InterPro" id="IPR025110">
    <property type="entry name" value="AMP-bd_C"/>
</dbReference>
<dbReference type="CDD" id="cd19540">
    <property type="entry name" value="LCL_NRPS-like"/>
    <property type="match status" value="2"/>
</dbReference>
<dbReference type="InterPro" id="IPR036736">
    <property type="entry name" value="ACP-like_sf"/>
</dbReference>
<dbReference type="PANTHER" id="PTHR45527">
    <property type="entry name" value="NONRIBOSOMAL PEPTIDE SYNTHETASE"/>
    <property type="match status" value="1"/>
</dbReference>
<dbReference type="FunFam" id="3.30.559.10:FF:000012">
    <property type="entry name" value="Non-ribosomal peptide synthetase"/>
    <property type="match status" value="1"/>
</dbReference>
<dbReference type="InterPro" id="IPR001031">
    <property type="entry name" value="Thioesterase"/>
</dbReference>
<evidence type="ECO:0000313" key="8">
    <source>
        <dbReference type="EMBL" id="QAR15117.1"/>
    </source>
</evidence>
<proteinExistence type="inferred from homology"/>
<dbReference type="FunFam" id="3.30.559.30:FF:000001">
    <property type="entry name" value="Non-ribosomal peptide synthetase"/>
    <property type="match status" value="2"/>
</dbReference>
<dbReference type="GO" id="GO:0008610">
    <property type="term" value="P:lipid biosynthetic process"/>
    <property type="evidence" value="ECO:0007669"/>
    <property type="project" value="UniProtKB-ARBA"/>
</dbReference>
<dbReference type="InterPro" id="IPR001242">
    <property type="entry name" value="Condensation_dom"/>
</dbReference>
<evidence type="ECO:0000256" key="5">
    <source>
        <dbReference type="ARBA" id="ARBA00022737"/>
    </source>
</evidence>
<dbReference type="Gene3D" id="3.30.300.30">
    <property type="match status" value="5"/>
</dbReference>